<dbReference type="PATRIC" id="fig|908809.3.peg.600"/>
<dbReference type="Pfam" id="PF01636">
    <property type="entry name" value="APH"/>
    <property type="match status" value="1"/>
</dbReference>
<dbReference type="PANTHER" id="PTHR39179">
    <property type="entry name" value="SPORE COAT PROTEIN I"/>
    <property type="match status" value="1"/>
</dbReference>
<dbReference type="InterPro" id="IPR014255">
    <property type="entry name" value="Spore_coat_CotS"/>
</dbReference>
<sequence length="334" mass="40434">MDELFEMIQNKYNIKVNKIEKLKNVYKIYSGDKEYCLKVSKYDFEQFDFIISAIKHLIKNGFKRVIPIIKTTEGTDFIKLKVGYGFLTQWINSRTADFKNPIELRHAVETLANMHICSRGFEHRKVKGRNLYGKWIDKFQKRLNEMLYFKSLIVSKDNRSEFDDIYLKYLDIHYKQGYDAIKKLQNSNYSEIMEEHRKYKEFCHHDSANHNFLIDENMNFHIIDFDYCVMDTHLHDLASIIIRSLRYGNWSMDILEYIIDTYSNFINIKDEEKYLICCFMSFPQDFWQVGLQYYVEKQPWGEDFFIKKLKKTTDDQKERFEFLNDFESMFKVVV</sequence>
<comment type="caution">
    <text evidence="2">The sequence shown here is derived from an EMBL/GenBank/DDBJ whole genome shotgun (WGS) entry which is preliminary data.</text>
</comment>
<evidence type="ECO:0000313" key="3">
    <source>
        <dbReference type="Proteomes" id="UP000052015"/>
    </source>
</evidence>
<dbReference type="InterPro" id="IPR011009">
    <property type="entry name" value="Kinase-like_dom_sf"/>
</dbReference>
<organism evidence="2 3">
    <name type="scientific">Caloramator mitchellensis</name>
    <dbReference type="NCBI Taxonomy" id="908809"/>
    <lineage>
        <taxon>Bacteria</taxon>
        <taxon>Bacillati</taxon>
        <taxon>Bacillota</taxon>
        <taxon>Clostridia</taxon>
        <taxon>Eubacteriales</taxon>
        <taxon>Clostridiaceae</taxon>
        <taxon>Caloramator</taxon>
    </lineage>
</organism>
<keyword evidence="2" id="KW-0167">Capsid protein</keyword>
<evidence type="ECO:0000313" key="2">
    <source>
        <dbReference type="EMBL" id="KRQ87792.1"/>
    </source>
</evidence>
<dbReference type="STRING" id="908809.ABG79_00597"/>
<dbReference type="Proteomes" id="UP000052015">
    <property type="component" value="Unassembled WGS sequence"/>
</dbReference>
<dbReference type="InterPro" id="IPR002575">
    <property type="entry name" value="Aminoglycoside_PTrfase"/>
</dbReference>
<gene>
    <name evidence="2" type="primary">cotI_3</name>
    <name evidence="2" type="ORF">ABG79_00597</name>
</gene>
<dbReference type="Gene3D" id="3.30.200.20">
    <property type="entry name" value="Phosphorylase Kinase, domain 1"/>
    <property type="match status" value="1"/>
</dbReference>
<dbReference type="GO" id="GO:0042601">
    <property type="term" value="C:endospore-forming forespore"/>
    <property type="evidence" value="ECO:0007669"/>
    <property type="project" value="TreeGrafter"/>
</dbReference>
<dbReference type="NCBIfam" id="TIGR02906">
    <property type="entry name" value="spore_CotS"/>
    <property type="match status" value="1"/>
</dbReference>
<dbReference type="AlphaFoldDB" id="A0A0R3JW39"/>
<dbReference type="EMBL" id="LKHP01000002">
    <property type="protein sequence ID" value="KRQ87792.1"/>
    <property type="molecule type" value="Genomic_DNA"/>
</dbReference>
<dbReference type="Gene3D" id="3.90.1200.10">
    <property type="match status" value="1"/>
</dbReference>
<name>A0A0R3JW39_CALMK</name>
<evidence type="ECO:0000259" key="1">
    <source>
        <dbReference type="Pfam" id="PF01636"/>
    </source>
</evidence>
<reference evidence="2 3" key="1">
    <citation type="submission" date="2015-09" db="EMBL/GenBank/DDBJ databases">
        <title>Draft genome sequence of a Caloramator mitchellensis, a moderate thermophile from the Great Artesian Basin of Australia.</title>
        <authorList>
            <person name="Patel B.K."/>
        </authorList>
    </citation>
    <scope>NUCLEOTIDE SEQUENCE [LARGE SCALE GENOMIC DNA]</scope>
    <source>
        <strain evidence="2 3">VF08</strain>
    </source>
</reference>
<accession>A0A0R3JW39</accession>
<dbReference type="RefSeq" id="WP_057976953.1">
    <property type="nucleotide sequence ID" value="NZ_LKHP01000002.1"/>
</dbReference>
<dbReference type="SUPFAM" id="SSF56112">
    <property type="entry name" value="Protein kinase-like (PK-like)"/>
    <property type="match status" value="1"/>
</dbReference>
<feature type="domain" description="Aminoglycoside phosphotransferase" evidence="1">
    <location>
        <begin position="25"/>
        <end position="260"/>
    </location>
</feature>
<keyword evidence="2" id="KW-0946">Virion</keyword>
<keyword evidence="3" id="KW-1185">Reference proteome</keyword>
<dbReference type="PANTHER" id="PTHR39179:SF1">
    <property type="entry name" value="SPORE COAT PROTEIN I"/>
    <property type="match status" value="1"/>
</dbReference>
<dbReference type="InterPro" id="IPR047175">
    <property type="entry name" value="CotS-like"/>
</dbReference>
<protein>
    <submittedName>
        <fullName evidence="2">Spore coat protein I</fullName>
    </submittedName>
</protein>
<proteinExistence type="predicted"/>
<dbReference type="OrthoDB" id="9771902at2"/>